<protein>
    <submittedName>
        <fullName evidence="2">Uncharacterized protein</fullName>
    </submittedName>
</protein>
<comment type="caution">
    <text evidence="2">The sequence shown here is derived from an EMBL/GenBank/DDBJ whole genome shotgun (WGS) entry which is preliminary data.</text>
</comment>
<dbReference type="AlphaFoldDB" id="A0A699XN86"/>
<organism evidence="2">
    <name type="scientific">Tanacetum cinerariifolium</name>
    <name type="common">Dalmatian daisy</name>
    <name type="synonym">Chrysanthemum cinerariifolium</name>
    <dbReference type="NCBI Taxonomy" id="118510"/>
    <lineage>
        <taxon>Eukaryota</taxon>
        <taxon>Viridiplantae</taxon>
        <taxon>Streptophyta</taxon>
        <taxon>Embryophyta</taxon>
        <taxon>Tracheophyta</taxon>
        <taxon>Spermatophyta</taxon>
        <taxon>Magnoliopsida</taxon>
        <taxon>eudicotyledons</taxon>
        <taxon>Gunneridae</taxon>
        <taxon>Pentapetalae</taxon>
        <taxon>asterids</taxon>
        <taxon>campanulids</taxon>
        <taxon>Asterales</taxon>
        <taxon>Asteraceae</taxon>
        <taxon>Asteroideae</taxon>
        <taxon>Anthemideae</taxon>
        <taxon>Anthemidinae</taxon>
        <taxon>Tanacetum</taxon>
    </lineage>
</organism>
<proteinExistence type="predicted"/>
<feature type="region of interest" description="Disordered" evidence="1">
    <location>
        <begin position="1"/>
        <end position="43"/>
    </location>
</feature>
<evidence type="ECO:0000313" key="2">
    <source>
        <dbReference type="EMBL" id="GFD61355.1"/>
    </source>
</evidence>
<feature type="non-terminal residue" evidence="2">
    <location>
        <position position="1"/>
    </location>
</feature>
<gene>
    <name evidence="2" type="ORF">Tci_933324</name>
</gene>
<accession>A0A699XN86</accession>
<name>A0A699XN86_TANCI</name>
<feature type="compositionally biased region" description="Acidic residues" evidence="1">
    <location>
        <begin position="32"/>
        <end position="43"/>
    </location>
</feature>
<sequence>SSLPIPIQESDPRQEEIDIITSTDDVLPPSIDNDDSDGEVDAADDLCVDNSIQNSEHE</sequence>
<evidence type="ECO:0000256" key="1">
    <source>
        <dbReference type="SAM" id="MobiDB-lite"/>
    </source>
</evidence>
<dbReference type="EMBL" id="BKCJ011890029">
    <property type="protein sequence ID" value="GFD61355.1"/>
    <property type="molecule type" value="Genomic_DNA"/>
</dbReference>
<reference evidence="2" key="1">
    <citation type="journal article" date="2019" name="Sci. Rep.">
        <title>Draft genome of Tanacetum cinerariifolium, the natural source of mosquito coil.</title>
        <authorList>
            <person name="Yamashiro T."/>
            <person name="Shiraishi A."/>
            <person name="Satake H."/>
            <person name="Nakayama K."/>
        </authorList>
    </citation>
    <scope>NUCLEOTIDE SEQUENCE</scope>
</reference>